<dbReference type="KEGG" id="bsto:C0V70_01435"/>
<accession>A0A2K9NMN8</accession>
<protein>
    <submittedName>
        <fullName evidence="1">Uncharacterized protein</fullName>
    </submittedName>
</protein>
<dbReference type="Proteomes" id="UP000235584">
    <property type="component" value="Chromosome"/>
</dbReference>
<dbReference type="Gene3D" id="3.40.50.1820">
    <property type="entry name" value="alpha/beta hydrolase"/>
    <property type="match status" value="1"/>
</dbReference>
<reference evidence="1 2" key="1">
    <citation type="submission" date="2018-01" db="EMBL/GenBank/DDBJ databases">
        <title>Complete genome sequence of Bacteriovorax stolpii DSM12778.</title>
        <authorList>
            <person name="Tang B."/>
            <person name="Chang J."/>
        </authorList>
    </citation>
    <scope>NUCLEOTIDE SEQUENCE [LARGE SCALE GENOMIC DNA]</scope>
    <source>
        <strain evidence="1 2">DSM 12778</strain>
    </source>
</reference>
<name>A0A2K9NMN8_BACTC</name>
<dbReference type="InterPro" id="IPR029058">
    <property type="entry name" value="AB_hydrolase_fold"/>
</dbReference>
<gene>
    <name evidence="1" type="ORF">C0V70_01435</name>
</gene>
<dbReference type="RefSeq" id="WP_102242081.1">
    <property type="nucleotide sequence ID" value="NZ_CP025704.1"/>
</dbReference>
<sequence>MKTSIKTLIVALFCTLSLSAQAEAPGSVGLYTSSVFALRPVNKISEILNTFHEETPDKNIVLYIHGRGRHVDEEWQMIANLEKVHNVRVVMFHWPSWSSLLTRPVENAKASAKDLSVVLHGIKTYKEEHPEIFERKKITLLTHSMGHIVLREYTEKIYARDLNEVYGKPLFDNYISAAADTGLTDHKAWLSKIDFAAHRHVLMNNRDLMLIMSYLLDLKAKQPLLYKLGLGFGKIPSKRRAEFQDPEAIYIDLSKSLQTDHRYFESNKPIMKKLFTPMLNGEVFAPKDLTKARVKEEDNIFYVID</sequence>
<organism evidence="1 2">
    <name type="scientific">Bacteriovorax stolpii</name>
    <name type="common">Bdellovibrio stolpii</name>
    <dbReference type="NCBI Taxonomy" id="960"/>
    <lineage>
        <taxon>Bacteria</taxon>
        <taxon>Pseudomonadati</taxon>
        <taxon>Bdellovibrionota</taxon>
        <taxon>Bacteriovoracia</taxon>
        <taxon>Bacteriovoracales</taxon>
        <taxon>Bacteriovoracaceae</taxon>
        <taxon>Bacteriovorax</taxon>
    </lineage>
</organism>
<keyword evidence="2" id="KW-1185">Reference proteome</keyword>
<dbReference type="EMBL" id="CP025704">
    <property type="protein sequence ID" value="AUN96786.1"/>
    <property type="molecule type" value="Genomic_DNA"/>
</dbReference>
<dbReference type="InterPro" id="IPR010297">
    <property type="entry name" value="DUF900_hydrolase"/>
</dbReference>
<dbReference type="Pfam" id="PF05990">
    <property type="entry name" value="DUF900"/>
    <property type="match status" value="1"/>
</dbReference>
<dbReference type="SUPFAM" id="SSF53474">
    <property type="entry name" value="alpha/beta-Hydrolases"/>
    <property type="match status" value="1"/>
</dbReference>
<evidence type="ECO:0000313" key="2">
    <source>
        <dbReference type="Proteomes" id="UP000235584"/>
    </source>
</evidence>
<dbReference type="AlphaFoldDB" id="A0A2K9NMN8"/>
<proteinExistence type="predicted"/>
<dbReference type="OrthoDB" id="8391879at2"/>
<evidence type="ECO:0000313" key="1">
    <source>
        <dbReference type="EMBL" id="AUN96786.1"/>
    </source>
</evidence>